<accession>A0A0E9VRL0</accession>
<reference evidence="2" key="2">
    <citation type="journal article" date="2015" name="Fish Shellfish Immunol.">
        <title>Early steps in the European eel (Anguilla anguilla)-Vibrio vulnificus interaction in the gills: Role of the RtxA13 toxin.</title>
        <authorList>
            <person name="Callol A."/>
            <person name="Pajuelo D."/>
            <person name="Ebbesson L."/>
            <person name="Teles M."/>
            <person name="MacKenzie S."/>
            <person name="Amaro C."/>
        </authorList>
    </citation>
    <scope>NUCLEOTIDE SEQUENCE</scope>
</reference>
<keyword evidence="1" id="KW-1133">Transmembrane helix</keyword>
<proteinExistence type="predicted"/>
<feature type="transmembrane region" description="Helical" evidence="1">
    <location>
        <begin position="18"/>
        <end position="40"/>
    </location>
</feature>
<protein>
    <submittedName>
        <fullName evidence="2">Uncharacterized protein</fullName>
    </submittedName>
</protein>
<dbReference type="AlphaFoldDB" id="A0A0E9VRL0"/>
<evidence type="ECO:0000313" key="2">
    <source>
        <dbReference type="EMBL" id="JAH80657.1"/>
    </source>
</evidence>
<sequence length="46" mass="5177">MFGCSLDWFQAWCSDVEFLLFVLLSLLFFVARLSFLPGLLGRGSSS</sequence>
<dbReference type="EMBL" id="GBXM01027920">
    <property type="protein sequence ID" value="JAH80657.1"/>
    <property type="molecule type" value="Transcribed_RNA"/>
</dbReference>
<keyword evidence="1" id="KW-0812">Transmembrane</keyword>
<keyword evidence="1" id="KW-0472">Membrane</keyword>
<evidence type="ECO:0000256" key="1">
    <source>
        <dbReference type="SAM" id="Phobius"/>
    </source>
</evidence>
<reference evidence="2" key="1">
    <citation type="submission" date="2014-11" db="EMBL/GenBank/DDBJ databases">
        <authorList>
            <person name="Amaro Gonzalez C."/>
        </authorList>
    </citation>
    <scope>NUCLEOTIDE SEQUENCE</scope>
</reference>
<name>A0A0E9VRL0_ANGAN</name>
<organism evidence="2">
    <name type="scientific">Anguilla anguilla</name>
    <name type="common">European freshwater eel</name>
    <name type="synonym">Muraena anguilla</name>
    <dbReference type="NCBI Taxonomy" id="7936"/>
    <lineage>
        <taxon>Eukaryota</taxon>
        <taxon>Metazoa</taxon>
        <taxon>Chordata</taxon>
        <taxon>Craniata</taxon>
        <taxon>Vertebrata</taxon>
        <taxon>Euteleostomi</taxon>
        <taxon>Actinopterygii</taxon>
        <taxon>Neopterygii</taxon>
        <taxon>Teleostei</taxon>
        <taxon>Anguilliformes</taxon>
        <taxon>Anguillidae</taxon>
        <taxon>Anguilla</taxon>
    </lineage>
</organism>